<dbReference type="GO" id="GO:0005525">
    <property type="term" value="F:GTP binding"/>
    <property type="evidence" value="ECO:0007669"/>
    <property type="project" value="UniProtKB-KW"/>
</dbReference>
<evidence type="ECO:0000256" key="8">
    <source>
        <dbReference type="ARBA" id="ARBA00012016"/>
    </source>
</evidence>
<keyword evidence="14" id="KW-0067">ATP-binding</keyword>
<dbReference type="Gene3D" id="3.40.50.300">
    <property type="entry name" value="P-loop containing nucleotide triphosphate hydrolases"/>
    <property type="match status" value="1"/>
</dbReference>
<evidence type="ECO:0000256" key="14">
    <source>
        <dbReference type="ARBA" id="ARBA00022840"/>
    </source>
</evidence>
<evidence type="ECO:0000256" key="10">
    <source>
        <dbReference type="ARBA" id="ARBA00022573"/>
    </source>
</evidence>
<comment type="catalytic activity">
    <reaction evidence="1">
        <text>adenosylcob(III)inamide + ATP = adenosylcob(III)inamide phosphate + ADP + H(+)</text>
        <dbReference type="Rhea" id="RHEA:15769"/>
        <dbReference type="ChEBI" id="CHEBI:2480"/>
        <dbReference type="ChEBI" id="CHEBI:15378"/>
        <dbReference type="ChEBI" id="CHEBI:30616"/>
        <dbReference type="ChEBI" id="CHEBI:58502"/>
        <dbReference type="ChEBI" id="CHEBI:456216"/>
        <dbReference type="EC" id="2.7.1.156"/>
    </reaction>
</comment>
<dbReference type="EMBL" id="DXBP01000003">
    <property type="protein sequence ID" value="HIZ41096.1"/>
    <property type="molecule type" value="Genomic_DNA"/>
</dbReference>
<keyword evidence="20" id="KW-0548">Nucleotidyltransferase</keyword>
<dbReference type="InterPro" id="IPR003203">
    <property type="entry name" value="CobU/CobP"/>
</dbReference>
<feature type="binding site" evidence="19">
    <location>
        <position position="85"/>
    </location>
    <ligand>
        <name>GTP</name>
        <dbReference type="ChEBI" id="CHEBI:37565"/>
    </ligand>
</feature>
<name>A0A9D2EPY1_9FIRM</name>
<evidence type="ECO:0000256" key="5">
    <source>
        <dbReference type="ARBA" id="ARBA00004692"/>
    </source>
</evidence>
<dbReference type="AlphaFoldDB" id="A0A9D2EPY1"/>
<dbReference type="Pfam" id="PF02283">
    <property type="entry name" value="CobU"/>
    <property type="match status" value="1"/>
</dbReference>
<dbReference type="Proteomes" id="UP000824048">
    <property type="component" value="Unassembled WGS sequence"/>
</dbReference>
<evidence type="ECO:0000256" key="18">
    <source>
        <dbReference type="PIRSR" id="PIRSR006135-1"/>
    </source>
</evidence>
<keyword evidence="15 19" id="KW-0342">GTP-binding</keyword>
<evidence type="ECO:0000256" key="16">
    <source>
        <dbReference type="ARBA" id="ARBA00029570"/>
    </source>
</evidence>
<evidence type="ECO:0000256" key="2">
    <source>
        <dbReference type="ARBA" id="ARBA00000711"/>
    </source>
</evidence>
<dbReference type="PIRSF" id="PIRSF006135">
    <property type="entry name" value="CobU"/>
    <property type="match status" value="1"/>
</dbReference>
<dbReference type="EC" id="2.7.1.156" evidence="8"/>
<evidence type="ECO:0000313" key="20">
    <source>
        <dbReference type="EMBL" id="HIZ41096.1"/>
    </source>
</evidence>
<comment type="function">
    <text evidence="4">Catalyzes ATP-dependent phosphorylation of adenosylcobinamide and addition of GMP to adenosylcobinamide phosphate.</text>
</comment>
<evidence type="ECO:0000256" key="6">
    <source>
        <dbReference type="ARBA" id="ARBA00005159"/>
    </source>
</evidence>
<evidence type="ECO:0000256" key="4">
    <source>
        <dbReference type="ARBA" id="ARBA00003889"/>
    </source>
</evidence>
<dbReference type="PANTHER" id="PTHR34848">
    <property type="match status" value="1"/>
</dbReference>
<evidence type="ECO:0000256" key="7">
    <source>
        <dbReference type="ARBA" id="ARBA00007490"/>
    </source>
</evidence>
<evidence type="ECO:0000256" key="19">
    <source>
        <dbReference type="PIRSR" id="PIRSR006135-2"/>
    </source>
</evidence>
<keyword evidence="13 20" id="KW-0418">Kinase</keyword>
<evidence type="ECO:0000256" key="11">
    <source>
        <dbReference type="ARBA" id="ARBA00022679"/>
    </source>
</evidence>
<dbReference type="GO" id="GO:0043752">
    <property type="term" value="F:adenosylcobinamide kinase activity"/>
    <property type="evidence" value="ECO:0007669"/>
    <property type="project" value="UniProtKB-EC"/>
</dbReference>
<feature type="binding site" evidence="19">
    <location>
        <begin position="51"/>
        <end position="54"/>
    </location>
    <ligand>
        <name>GTP</name>
        <dbReference type="ChEBI" id="CHEBI:37565"/>
    </ligand>
</feature>
<dbReference type="SUPFAM" id="SSF52540">
    <property type="entry name" value="P-loop containing nucleoside triphosphate hydrolases"/>
    <property type="match status" value="1"/>
</dbReference>
<gene>
    <name evidence="20" type="ORF">H9811_00885</name>
</gene>
<keyword evidence="12 19" id="KW-0547">Nucleotide-binding</keyword>
<evidence type="ECO:0000256" key="1">
    <source>
        <dbReference type="ARBA" id="ARBA00000312"/>
    </source>
</evidence>
<feature type="active site" description="GMP-histidine intermediate" evidence="18">
    <location>
        <position position="50"/>
    </location>
</feature>
<comment type="catalytic activity">
    <reaction evidence="3">
        <text>adenosylcob(III)inamide + GTP = adenosylcob(III)inamide phosphate + GDP + H(+)</text>
        <dbReference type="Rhea" id="RHEA:15765"/>
        <dbReference type="ChEBI" id="CHEBI:2480"/>
        <dbReference type="ChEBI" id="CHEBI:15378"/>
        <dbReference type="ChEBI" id="CHEBI:37565"/>
        <dbReference type="ChEBI" id="CHEBI:58189"/>
        <dbReference type="ChEBI" id="CHEBI:58502"/>
        <dbReference type="EC" id="2.7.1.156"/>
    </reaction>
</comment>
<sequence length="179" mass="19869">MLAVVIGGSGSGKSEYAERMALHLAGERPRFYLATMQVWDEECQARVQRHRKQRAGRGFVTVECPKQLAGIPREQLDREGTVLLEDLGNLVANELYAPGADEEKAEQAIWQGVKHLVAESRHVVLVSNEVSTGGADYAGETERYLRLLGRLHQRLAQRADVVCEVAAGLPIYYKGRKLV</sequence>
<dbReference type="EC" id="2.7.7.62" evidence="9"/>
<keyword evidence="10" id="KW-0169">Cobalamin biosynthesis</keyword>
<protein>
    <recommendedName>
        <fullName evidence="16">Adenosylcobinamide kinase</fullName>
        <ecNumber evidence="8">2.7.1.156</ecNumber>
        <ecNumber evidence="9">2.7.7.62</ecNumber>
    </recommendedName>
    <alternativeName>
        <fullName evidence="17">Adenosylcobinamide-phosphate guanylyltransferase</fullName>
    </alternativeName>
</protein>
<dbReference type="PANTHER" id="PTHR34848:SF1">
    <property type="entry name" value="BIFUNCTIONAL ADENOSYLCOBALAMIN BIOSYNTHESIS PROTEIN COBU"/>
    <property type="match status" value="1"/>
</dbReference>
<reference evidence="20" key="1">
    <citation type="journal article" date="2021" name="PeerJ">
        <title>Extensive microbial diversity within the chicken gut microbiome revealed by metagenomics and culture.</title>
        <authorList>
            <person name="Gilroy R."/>
            <person name="Ravi A."/>
            <person name="Getino M."/>
            <person name="Pursley I."/>
            <person name="Horton D.L."/>
            <person name="Alikhan N.F."/>
            <person name="Baker D."/>
            <person name="Gharbi K."/>
            <person name="Hall N."/>
            <person name="Watson M."/>
            <person name="Adriaenssens E.M."/>
            <person name="Foster-Nyarko E."/>
            <person name="Jarju S."/>
            <person name="Secka A."/>
            <person name="Antonio M."/>
            <person name="Oren A."/>
            <person name="Chaudhuri R.R."/>
            <person name="La Ragione R."/>
            <person name="Hildebrand F."/>
            <person name="Pallen M.J."/>
        </authorList>
    </citation>
    <scope>NUCLEOTIDE SEQUENCE</scope>
    <source>
        <strain evidence="20">ChiSxjej1B13-11774</strain>
    </source>
</reference>
<comment type="pathway">
    <text evidence="5">Cofactor biosynthesis; adenosylcobalamin biosynthesis; adenosylcobalamin from cob(II)yrinate a,c-diamide: step 6/7.</text>
</comment>
<dbReference type="GO" id="GO:0009236">
    <property type="term" value="P:cobalamin biosynthetic process"/>
    <property type="evidence" value="ECO:0007669"/>
    <property type="project" value="UniProtKB-KW"/>
</dbReference>
<feature type="binding site" evidence="19">
    <location>
        <position position="63"/>
    </location>
    <ligand>
        <name>GTP</name>
        <dbReference type="ChEBI" id="CHEBI:37565"/>
    </ligand>
</feature>
<comment type="caution">
    <text evidence="20">The sequence shown here is derived from an EMBL/GenBank/DDBJ whole genome shotgun (WGS) entry which is preliminary data.</text>
</comment>
<evidence type="ECO:0000256" key="12">
    <source>
        <dbReference type="ARBA" id="ARBA00022741"/>
    </source>
</evidence>
<evidence type="ECO:0000256" key="17">
    <source>
        <dbReference type="ARBA" id="ARBA00030571"/>
    </source>
</evidence>
<comment type="similarity">
    <text evidence="7">Belongs to the CobU/CobP family.</text>
</comment>
<comment type="pathway">
    <text evidence="6">Cofactor biosynthesis; adenosylcobalamin biosynthesis; adenosylcobalamin from cob(II)yrinate a,c-diamide: step 5/7.</text>
</comment>
<dbReference type="GO" id="GO:0005524">
    <property type="term" value="F:ATP binding"/>
    <property type="evidence" value="ECO:0007669"/>
    <property type="project" value="UniProtKB-KW"/>
</dbReference>
<evidence type="ECO:0000256" key="9">
    <source>
        <dbReference type="ARBA" id="ARBA00012523"/>
    </source>
</evidence>
<dbReference type="InterPro" id="IPR027417">
    <property type="entry name" value="P-loop_NTPase"/>
</dbReference>
<comment type="catalytic activity">
    <reaction evidence="2">
        <text>adenosylcob(III)inamide phosphate + GTP + H(+) = adenosylcob(III)inamide-GDP + diphosphate</text>
        <dbReference type="Rhea" id="RHEA:22712"/>
        <dbReference type="ChEBI" id="CHEBI:15378"/>
        <dbReference type="ChEBI" id="CHEBI:33019"/>
        <dbReference type="ChEBI" id="CHEBI:37565"/>
        <dbReference type="ChEBI" id="CHEBI:58502"/>
        <dbReference type="ChEBI" id="CHEBI:60487"/>
        <dbReference type="EC" id="2.7.7.62"/>
    </reaction>
</comment>
<evidence type="ECO:0000256" key="3">
    <source>
        <dbReference type="ARBA" id="ARBA00001522"/>
    </source>
</evidence>
<evidence type="ECO:0000313" key="21">
    <source>
        <dbReference type="Proteomes" id="UP000824048"/>
    </source>
</evidence>
<keyword evidence="11" id="KW-0808">Transferase</keyword>
<dbReference type="CDD" id="cd00544">
    <property type="entry name" value="CobU"/>
    <property type="match status" value="1"/>
</dbReference>
<organism evidence="20 21">
    <name type="scientific">Candidatus Gemmiger excrementigallinarum</name>
    <dbReference type="NCBI Taxonomy" id="2838609"/>
    <lineage>
        <taxon>Bacteria</taxon>
        <taxon>Bacillati</taxon>
        <taxon>Bacillota</taxon>
        <taxon>Clostridia</taxon>
        <taxon>Eubacteriales</taxon>
        <taxon>Gemmiger</taxon>
    </lineage>
</organism>
<evidence type="ECO:0000256" key="13">
    <source>
        <dbReference type="ARBA" id="ARBA00022777"/>
    </source>
</evidence>
<dbReference type="GO" id="GO:0008820">
    <property type="term" value="F:cobinamide phosphate guanylyltransferase activity"/>
    <property type="evidence" value="ECO:0007669"/>
    <property type="project" value="UniProtKB-EC"/>
</dbReference>
<evidence type="ECO:0000256" key="15">
    <source>
        <dbReference type="ARBA" id="ARBA00023134"/>
    </source>
</evidence>
<accession>A0A9D2EPY1</accession>
<proteinExistence type="inferred from homology"/>
<reference evidence="20" key="2">
    <citation type="submission" date="2021-04" db="EMBL/GenBank/DDBJ databases">
        <authorList>
            <person name="Gilroy R."/>
        </authorList>
    </citation>
    <scope>NUCLEOTIDE SEQUENCE</scope>
    <source>
        <strain evidence="20">ChiSxjej1B13-11774</strain>
    </source>
</reference>
<feature type="binding site" evidence="19">
    <location>
        <begin position="7"/>
        <end position="14"/>
    </location>
    <ligand>
        <name>GTP</name>
        <dbReference type="ChEBI" id="CHEBI:37565"/>
    </ligand>
</feature>